<dbReference type="InterPro" id="IPR020904">
    <property type="entry name" value="Sc_DH/Rdtase_CS"/>
</dbReference>
<keyword evidence="2 3" id="KW-0560">Oxidoreductase</keyword>
<evidence type="ECO:0000256" key="2">
    <source>
        <dbReference type="ARBA" id="ARBA00023002"/>
    </source>
</evidence>
<dbReference type="PRINTS" id="PR00081">
    <property type="entry name" value="GDHRDH"/>
</dbReference>
<accession>A0A5B8RCA0</accession>
<sequence length="261" mass="27673">MEASAAFTPPSGLRVLVTAGAAGIGRVVADELIDRGARVWVCDVSDEALAEFTAAHPEARATRADVARDEDVQALVGAVREAWGGLDVLVNNAGIAGDTGGVDEIDPESWRRTVDINLNGQFYCAHHAAPMLRESGGVLVNMASVAGRLGYAYRTPYSATKWAIVGFTQSLAKELGPDGVRVNAILPGIVRGPRMERVISARAEAVGVSYEEMEAEYLARISLRRMVEPQDVAHMVVFLCAPAGRNISGQALSVCGNVETL</sequence>
<proteinExistence type="inferred from homology"/>
<evidence type="ECO:0000256" key="1">
    <source>
        <dbReference type="ARBA" id="ARBA00006484"/>
    </source>
</evidence>
<evidence type="ECO:0000313" key="3">
    <source>
        <dbReference type="EMBL" id="QEA04405.1"/>
    </source>
</evidence>
<dbReference type="GO" id="GO:0016616">
    <property type="term" value="F:oxidoreductase activity, acting on the CH-OH group of donors, NAD or NADP as acceptor"/>
    <property type="evidence" value="ECO:0007669"/>
    <property type="project" value="TreeGrafter"/>
</dbReference>
<dbReference type="SUPFAM" id="SSF51735">
    <property type="entry name" value="NAD(P)-binding Rossmann-fold domains"/>
    <property type="match status" value="1"/>
</dbReference>
<dbReference type="EC" id="1.3.1.-" evidence="3"/>
<dbReference type="InterPro" id="IPR002347">
    <property type="entry name" value="SDR_fam"/>
</dbReference>
<dbReference type="PANTHER" id="PTHR42760">
    <property type="entry name" value="SHORT-CHAIN DEHYDROGENASES/REDUCTASES FAMILY MEMBER"/>
    <property type="match status" value="1"/>
</dbReference>
<gene>
    <name evidence="3" type="primary">actIII_2</name>
    <name evidence="3" type="ORF">KBTEX_00713</name>
</gene>
<dbReference type="NCBIfam" id="NF009466">
    <property type="entry name" value="PRK12826.1-2"/>
    <property type="match status" value="1"/>
</dbReference>
<dbReference type="Gene3D" id="3.40.50.720">
    <property type="entry name" value="NAD(P)-binding Rossmann-like Domain"/>
    <property type="match status" value="1"/>
</dbReference>
<organism evidence="3">
    <name type="scientific">uncultured organism</name>
    <dbReference type="NCBI Taxonomy" id="155900"/>
    <lineage>
        <taxon>unclassified sequences</taxon>
        <taxon>environmental samples</taxon>
    </lineage>
</organism>
<dbReference type="PANTHER" id="PTHR42760:SF133">
    <property type="entry name" value="3-OXOACYL-[ACYL-CARRIER-PROTEIN] REDUCTASE"/>
    <property type="match status" value="1"/>
</dbReference>
<reference evidence="3" key="1">
    <citation type="submission" date="2019-06" db="EMBL/GenBank/DDBJ databases">
        <authorList>
            <person name="Murdoch R.W."/>
            <person name="Fathepure B."/>
        </authorList>
    </citation>
    <scope>NUCLEOTIDE SEQUENCE</scope>
</reference>
<dbReference type="InterPro" id="IPR036291">
    <property type="entry name" value="NAD(P)-bd_dom_sf"/>
</dbReference>
<dbReference type="AlphaFoldDB" id="A0A5B8RCA0"/>
<dbReference type="FunFam" id="3.40.50.720:FF:000084">
    <property type="entry name" value="Short-chain dehydrogenase reductase"/>
    <property type="match status" value="1"/>
</dbReference>
<dbReference type="PRINTS" id="PR00080">
    <property type="entry name" value="SDRFAMILY"/>
</dbReference>
<dbReference type="Pfam" id="PF13561">
    <property type="entry name" value="adh_short_C2"/>
    <property type="match status" value="1"/>
</dbReference>
<protein>
    <submittedName>
        <fullName evidence="3">Putative ketoacyl reductase</fullName>
        <ecNumber evidence="3">1.3.1.-</ecNumber>
    </submittedName>
</protein>
<comment type="similarity">
    <text evidence="1">Belongs to the short-chain dehydrogenases/reductases (SDR) family.</text>
</comment>
<name>A0A5B8RCA0_9ZZZZ</name>
<dbReference type="PROSITE" id="PS00061">
    <property type="entry name" value="ADH_SHORT"/>
    <property type="match status" value="1"/>
</dbReference>
<dbReference type="EMBL" id="MN079083">
    <property type="protein sequence ID" value="QEA04405.1"/>
    <property type="molecule type" value="Genomic_DNA"/>
</dbReference>
<dbReference type="CDD" id="cd05233">
    <property type="entry name" value="SDR_c"/>
    <property type="match status" value="1"/>
</dbReference>